<reference evidence="1" key="1">
    <citation type="journal article" date="2022" name="bioRxiv">
        <title>Sequencing and chromosome-scale assembly of the giantPleurodeles waltlgenome.</title>
        <authorList>
            <person name="Brown T."/>
            <person name="Elewa A."/>
            <person name="Iarovenko S."/>
            <person name="Subramanian E."/>
            <person name="Araus A.J."/>
            <person name="Petzold A."/>
            <person name="Susuki M."/>
            <person name="Suzuki K.-i.T."/>
            <person name="Hayashi T."/>
            <person name="Toyoda A."/>
            <person name="Oliveira C."/>
            <person name="Osipova E."/>
            <person name="Leigh N.D."/>
            <person name="Simon A."/>
            <person name="Yun M.H."/>
        </authorList>
    </citation>
    <scope>NUCLEOTIDE SEQUENCE</scope>
    <source>
        <strain evidence="1">20211129_DDA</strain>
        <tissue evidence="1">Liver</tissue>
    </source>
</reference>
<accession>A0AAV7WMU6</accession>
<proteinExistence type="predicted"/>
<dbReference type="EMBL" id="JANPWB010000001">
    <property type="protein sequence ID" value="KAJ1213863.1"/>
    <property type="molecule type" value="Genomic_DNA"/>
</dbReference>
<comment type="caution">
    <text evidence="1">The sequence shown here is derived from an EMBL/GenBank/DDBJ whole genome shotgun (WGS) entry which is preliminary data.</text>
</comment>
<organism evidence="1 2">
    <name type="scientific">Pleurodeles waltl</name>
    <name type="common">Iberian ribbed newt</name>
    <dbReference type="NCBI Taxonomy" id="8319"/>
    <lineage>
        <taxon>Eukaryota</taxon>
        <taxon>Metazoa</taxon>
        <taxon>Chordata</taxon>
        <taxon>Craniata</taxon>
        <taxon>Vertebrata</taxon>
        <taxon>Euteleostomi</taxon>
        <taxon>Amphibia</taxon>
        <taxon>Batrachia</taxon>
        <taxon>Caudata</taxon>
        <taxon>Salamandroidea</taxon>
        <taxon>Salamandridae</taxon>
        <taxon>Pleurodelinae</taxon>
        <taxon>Pleurodeles</taxon>
    </lineage>
</organism>
<dbReference type="Proteomes" id="UP001066276">
    <property type="component" value="Chromosome 1_1"/>
</dbReference>
<name>A0AAV7WMU6_PLEWA</name>
<gene>
    <name evidence="1" type="ORF">NDU88_001493</name>
</gene>
<evidence type="ECO:0000313" key="1">
    <source>
        <dbReference type="EMBL" id="KAJ1213863.1"/>
    </source>
</evidence>
<sequence>MSALPVREFSWARRRLGEGLRVCIRSRVRRTAAMDPCRRDGAGAGTLPAETGAAQRTNGAQGLAGSLHLPGCLFCCSFLPLGGSELVRKEVRQGPGSYLGGLVGPLLSVEVGEPCGPR</sequence>
<dbReference type="AlphaFoldDB" id="A0AAV7WMU6"/>
<protein>
    <submittedName>
        <fullName evidence="1">Uncharacterized protein</fullName>
    </submittedName>
</protein>
<evidence type="ECO:0000313" key="2">
    <source>
        <dbReference type="Proteomes" id="UP001066276"/>
    </source>
</evidence>
<keyword evidence="2" id="KW-1185">Reference proteome</keyword>